<protein>
    <submittedName>
        <fullName evidence="2">Uncharacterized protein</fullName>
    </submittedName>
</protein>
<evidence type="ECO:0000256" key="1">
    <source>
        <dbReference type="SAM" id="MobiDB-lite"/>
    </source>
</evidence>
<gene>
    <name evidence="2" type="ORF">BDP27DRAFT_1428481</name>
</gene>
<evidence type="ECO:0000313" key="2">
    <source>
        <dbReference type="EMBL" id="KAF9061923.1"/>
    </source>
</evidence>
<feature type="compositionally biased region" description="Polar residues" evidence="1">
    <location>
        <begin position="71"/>
        <end position="83"/>
    </location>
</feature>
<feature type="region of interest" description="Disordered" evidence="1">
    <location>
        <begin position="1"/>
        <end position="91"/>
    </location>
</feature>
<accession>A0A9P5U1T6</accession>
<name>A0A9P5U1T6_9AGAR</name>
<feature type="compositionally biased region" description="Polar residues" evidence="1">
    <location>
        <begin position="27"/>
        <end position="38"/>
    </location>
</feature>
<feature type="compositionally biased region" description="Basic and acidic residues" evidence="1">
    <location>
        <begin position="46"/>
        <end position="68"/>
    </location>
</feature>
<sequence length="200" mass="22614">MSTFDAIFYAPETKTPLFHRPEAPGPRTQSESSTQRYQRYQLGSRDLQEAHKDVSGHATASRELERVEPLQGQSNSKDQQGSPFTLGRPSVSFTNQAIPYRFRDEPTSHSVLRLEGGHFHRGRALSGVLPMLRHNVTDSRPFNTSGGHQRTASYVEGDEGEDSEDEFIVQDIRRLSSGMANFVLEEDEDFEEAQKNKEQD</sequence>
<evidence type="ECO:0000313" key="3">
    <source>
        <dbReference type="Proteomes" id="UP000772434"/>
    </source>
</evidence>
<organism evidence="2 3">
    <name type="scientific">Rhodocollybia butyracea</name>
    <dbReference type="NCBI Taxonomy" id="206335"/>
    <lineage>
        <taxon>Eukaryota</taxon>
        <taxon>Fungi</taxon>
        <taxon>Dikarya</taxon>
        <taxon>Basidiomycota</taxon>
        <taxon>Agaricomycotina</taxon>
        <taxon>Agaricomycetes</taxon>
        <taxon>Agaricomycetidae</taxon>
        <taxon>Agaricales</taxon>
        <taxon>Marasmiineae</taxon>
        <taxon>Omphalotaceae</taxon>
        <taxon>Rhodocollybia</taxon>
    </lineage>
</organism>
<dbReference type="AlphaFoldDB" id="A0A9P5U1T6"/>
<comment type="caution">
    <text evidence="2">The sequence shown here is derived from an EMBL/GenBank/DDBJ whole genome shotgun (WGS) entry which is preliminary data.</text>
</comment>
<dbReference type="EMBL" id="JADNRY010000187">
    <property type="protein sequence ID" value="KAF9061923.1"/>
    <property type="molecule type" value="Genomic_DNA"/>
</dbReference>
<keyword evidence="3" id="KW-1185">Reference proteome</keyword>
<feature type="region of interest" description="Disordered" evidence="1">
    <location>
        <begin position="138"/>
        <end position="164"/>
    </location>
</feature>
<dbReference type="Proteomes" id="UP000772434">
    <property type="component" value="Unassembled WGS sequence"/>
</dbReference>
<proteinExistence type="predicted"/>
<feature type="compositionally biased region" description="Polar residues" evidence="1">
    <location>
        <begin position="138"/>
        <end position="152"/>
    </location>
</feature>
<reference evidence="2" key="1">
    <citation type="submission" date="2020-11" db="EMBL/GenBank/DDBJ databases">
        <authorList>
            <consortium name="DOE Joint Genome Institute"/>
            <person name="Ahrendt S."/>
            <person name="Riley R."/>
            <person name="Andreopoulos W."/>
            <person name="Labutti K."/>
            <person name="Pangilinan J."/>
            <person name="Ruiz-Duenas F.J."/>
            <person name="Barrasa J.M."/>
            <person name="Sanchez-Garcia M."/>
            <person name="Camarero S."/>
            <person name="Miyauchi S."/>
            <person name="Serrano A."/>
            <person name="Linde D."/>
            <person name="Babiker R."/>
            <person name="Drula E."/>
            <person name="Ayuso-Fernandez I."/>
            <person name="Pacheco R."/>
            <person name="Padilla G."/>
            <person name="Ferreira P."/>
            <person name="Barriuso J."/>
            <person name="Kellner H."/>
            <person name="Castanera R."/>
            <person name="Alfaro M."/>
            <person name="Ramirez L."/>
            <person name="Pisabarro A.G."/>
            <person name="Kuo A."/>
            <person name="Tritt A."/>
            <person name="Lipzen A."/>
            <person name="He G."/>
            <person name="Yan M."/>
            <person name="Ng V."/>
            <person name="Cullen D."/>
            <person name="Martin F."/>
            <person name="Rosso M.-N."/>
            <person name="Henrissat B."/>
            <person name="Hibbett D."/>
            <person name="Martinez A.T."/>
            <person name="Grigoriev I.V."/>
        </authorList>
    </citation>
    <scope>NUCLEOTIDE SEQUENCE</scope>
    <source>
        <strain evidence="2">AH 40177</strain>
    </source>
</reference>